<sequence>MAADNRVGHIGDSTSRGRATYLELFLDLVYVFALTRLSQRLTDDFTVSRRTLFSELGQTLLVLLALWQVWLLTAWVTSRFDPRRIEIQLLVIASMFGALIMAVSLPQAFGERGVIFASTFVAIQIGRPLFLVLLLRGHPRQPASTRILFWSVFSSVGWIAGALNGGAGRGILWTAAVALEFIGAALRWPTPGLGRTDRDEWRIGAPHLAERYQQVLLIALGEAILVSGFVLSAVGFAVERTATFVATFLTTVFFWRVYFYQASHPLASAFDSSRDHLRFSRSSGYTHLVMVCGIVSTAVGYGLLIADPYPSHDLTWISIIFGGPALFLAGRAWCEQEMSAKVASTRWYGILALALLTPVAAFLPLLVAPFLATAVLAGIVVADVLRNPGELAIEPNPPV</sequence>
<dbReference type="EMBL" id="JADBEB010000001">
    <property type="protein sequence ID" value="MBE1491306.1"/>
    <property type="molecule type" value="Genomic_DNA"/>
</dbReference>
<evidence type="ECO:0000313" key="3">
    <source>
        <dbReference type="Proteomes" id="UP000649753"/>
    </source>
</evidence>
<proteinExistence type="predicted"/>
<feature type="transmembrane region" description="Helical" evidence="1">
    <location>
        <begin position="115"/>
        <end position="135"/>
    </location>
</feature>
<name>A0A927MDV8_9ACTN</name>
<dbReference type="PANTHER" id="PTHR36840">
    <property type="entry name" value="BLL5714 PROTEIN"/>
    <property type="match status" value="1"/>
</dbReference>
<keyword evidence="1" id="KW-1133">Transmembrane helix</keyword>
<keyword evidence="1" id="KW-0812">Transmembrane</keyword>
<keyword evidence="1" id="KW-0472">Membrane</keyword>
<feature type="transmembrane region" description="Helical" evidence="1">
    <location>
        <begin position="316"/>
        <end position="334"/>
    </location>
</feature>
<feature type="transmembrane region" description="Helical" evidence="1">
    <location>
        <begin position="89"/>
        <end position="109"/>
    </location>
</feature>
<feature type="transmembrane region" description="Helical" evidence="1">
    <location>
        <begin position="284"/>
        <end position="304"/>
    </location>
</feature>
<keyword evidence="3" id="KW-1185">Reference proteome</keyword>
<dbReference type="PANTHER" id="PTHR36840:SF1">
    <property type="entry name" value="BLL5714 PROTEIN"/>
    <property type="match status" value="1"/>
</dbReference>
<dbReference type="AlphaFoldDB" id="A0A927MDV8"/>
<dbReference type="Proteomes" id="UP000649753">
    <property type="component" value="Unassembled WGS sequence"/>
</dbReference>
<dbReference type="Pfam" id="PF06772">
    <property type="entry name" value="LtrA"/>
    <property type="match status" value="1"/>
</dbReference>
<organism evidence="2 3">
    <name type="scientific">Plantactinospora soyae</name>
    <dbReference type="NCBI Taxonomy" id="1544732"/>
    <lineage>
        <taxon>Bacteria</taxon>
        <taxon>Bacillati</taxon>
        <taxon>Actinomycetota</taxon>
        <taxon>Actinomycetes</taxon>
        <taxon>Micromonosporales</taxon>
        <taxon>Micromonosporaceae</taxon>
        <taxon>Plantactinospora</taxon>
    </lineage>
</organism>
<protein>
    <submittedName>
        <fullName evidence="2">Low temperature requirement protein LtrA</fullName>
    </submittedName>
</protein>
<feature type="transmembrane region" description="Helical" evidence="1">
    <location>
        <begin position="346"/>
        <end position="379"/>
    </location>
</feature>
<accession>A0A927MDV8</accession>
<evidence type="ECO:0000313" key="2">
    <source>
        <dbReference type="EMBL" id="MBE1491306.1"/>
    </source>
</evidence>
<dbReference type="RefSeq" id="WP_192770410.1">
    <property type="nucleotide sequence ID" value="NZ_JADBEB010000001.1"/>
</dbReference>
<feature type="transmembrane region" description="Helical" evidence="1">
    <location>
        <begin position="170"/>
        <end position="188"/>
    </location>
</feature>
<dbReference type="InterPro" id="IPR010640">
    <property type="entry name" value="Low_temperature_requirement_A"/>
</dbReference>
<gene>
    <name evidence="2" type="ORF">H4W31_006944</name>
</gene>
<feature type="transmembrane region" description="Helical" evidence="1">
    <location>
        <begin position="21"/>
        <end position="39"/>
    </location>
</feature>
<feature type="transmembrane region" description="Helical" evidence="1">
    <location>
        <begin position="244"/>
        <end position="263"/>
    </location>
</feature>
<comment type="caution">
    <text evidence="2">The sequence shown here is derived from an EMBL/GenBank/DDBJ whole genome shotgun (WGS) entry which is preliminary data.</text>
</comment>
<feature type="transmembrane region" description="Helical" evidence="1">
    <location>
        <begin position="147"/>
        <end position="164"/>
    </location>
</feature>
<reference evidence="2" key="1">
    <citation type="submission" date="2020-10" db="EMBL/GenBank/DDBJ databases">
        <title>Sequencing the genomes of 1000 actinobacteria strains.</title>
        <authorList>
            <person name="Klenk H.-P."/>
        </authorList>
    </citation>
    <scope>NUCLEOTIDE SEQUENCE</scope>
    <source>
        <strain evidence="2">DSM 46832</strain>
    </source>
</reference>
<feature type="transmembrane region" description="Helical" evidence="1">
    <location>
        <begin position="59"/>
        <end position="77"/>
    </location>
</feature>
<evidence type="ECO:0000256" key="1">
    <source>
        <dbReference type="SAM" id="Phobius"/>
    </source>
</evidence>
<feature type="transmembrane region" description="Helical" evidence="1">
    <location>
        <begin position="215"/>
        <end position="238"/>
    </location>
</feature>